<feature type="coiled-coil region" evidence="2">
    <location>
        <begin position="507"/>
        <end position="535"/>
    </location>
</feature>
<dbReference type="PANTHER" id="PTHR12227">
    <property type="entry name" value="GLYCERATE KINASE"/>
    <property type="match status" value="1"/>
</dbReference>
<dbReference type="InterPro" id="IPR038614">
    <property type="entry name" value="GK_N_sf"/>
</dbReference>
<dbReference type="InterPro" id="IPR025286">
    <property type="entry name" value="MOFRL_assoc_dom"/>
</dbReference>
<dbReference type="InterPro" id="IPR039760">
    <property type="entry name" value="MOFRL_protein"/>
</dbReference>
<keyword evidence="6" id="KW-1185">Reference proteome</keyword>
<dbReference type="Gene3D" id="3.40.50.10180">
    <property type="entry name" value="Glycerate kinase, MOFRL-like N-terminal domain"/>
    <property type="match status" value="1"/>
</dbReference>
<evidence type="ECO:0000313" key="5">
    <source>
        <dbReference type="EMBL" id="CAL7936123.1"/>
    </source>
</evidence>
<protein>
    <recommendedName>
        <fullName evidence="7">Glycerate kinase</fullName>
    </recommendedName>
</protein>
<proteinExistence type="inferred from homology"/>
<keyword evidence="2" id="KW-0175">Coiled coil</keyword>
<organism evidence="5 6">
    <name type="scientific">Xylocopa violacea</name>
    <name type="common">Violet carpenter bee</name>
    <name type="synonym">Apis violacea</name>
    <dbReference type="NCBI Taxonomy" id="135666"/>
    <lineage>
        <taxon>Eukaryota</taxon>
        <taxon>Metazoa</taxon>
        <taxon>Ecdysozoa</taxon>
        <taxon>Arthropoda</taxon>
        <taxon>Hexapoda</taxon>
        <taxon>Insecta</taxon>
        <taxon>Pterygota</taxon>
        <taxon>Neoptera</taxon>
        <taxon>Endopterygota</taxon>
        <taxon>Hymenoptera</taxon>
        <taxon>Apocrita</taxon>
        <taxon>Aculeata</taxon>
        <taxon>Apoidea</taxon>
        <taxon>Anthophila</taxon>
        <taxon>Apidae</taxon>
        <taxon>Xylocopa</taxon>
        <taxon>Xylocopa</taxon>
    </lineage>
</organism>
<dbReference type="EMBL" id="CAXAJV020001286">
    <property type="protein sequence ID" value="CAL7936123.1"/>
    <property type="molecule type" value="Genomic_DNA"/>
</dbReference>
<sequence>MYYNGILHKFTQYSNQFLVFQFNLLNTVVKFTSRKMSMDKKALEHSKSVLKDMYFAGIHAVSPITLVSNKVKFKDGMLYVKDESFETKQNVYLVGFGKAVMGMAIVLEHMLGDYLKKGIVSIPSASTNAMWESEDKSYFPKIGTSVVKYCEGAVNNHPDDRSLETTHEIIDLVESLTENDTLIVLISGGGSALLYMPRPSIDRDDKLLLCKALQAAGADIKELNIVRSKLSMVKGGGLARMAYPASIITLILSDIVGDPVELIASGPTVYSNKRPREVIAILKKYNLFERVEGDTKKLLTATERFKDKHLLTRRKKQFKHVTNIILGNNAVAIEAASLEAYRNKLTPIILRSDVVGDVHDVSLAYVHICSLICLAMDKTLEKEEFFEKVKDIPILSLSAAKVDEIYNEIDNVSEEGLVLIGGGEPTVVVKGNGKGGRNQELALHFSLDWLAKIKSYYQFANYEVIMLSAGTDGQDGPTDAAGAFGYPAIGPMIHDVYERVKYIASAVIVREEEKKEAIRKKKEEEEERELQQRQRTEICKTQELSGFLTTRKVNTQNKIQNKVAEKEPVPNNCKSDEDEDFTDKVLPFILRTMEVERMLPENALKENDTYNLYSRFKKGLDLFKTGFTGTNVMDLHFIYIKKRKCDCKIDTGKELSENELDIHDLHIDPLTVEKYKKVRKQVPFRWDSFLIKTSRLVDEKADQLNIKIIDDNLADPCCRKDRKFPTTNLLKELTAVYTHTHTRARVCVYTYVYNFHFHLLLISSGV</sequence>
<comment type="similarity">
    <text evidence="1">Belongs to the glycerate kinase type-2 family.</text>
</comment>
<feature type="domain" description="MOFRL" evidence="3">
    <location>
        <begin position="418"/>
        <end position="486"/>
    </location>
</feature>
<dbReference type="InterPro" id="IPR007835">
    <property type="entry name" value="MOFRL"/>
</dbReference>
<dbReference type="PANTHER" id="PTHR12227:SF0">
    <property type="entry name" value="GLYCERATE KINASE"/>
    <property type="match status" value="1"/>
</dbReference>
<dbReference type="InterPro" id="IPR037035">
    <property type="entry name" value="GK-like_C_sf"/>
</dbReference>
<gene>
    <name evidence="5" type="ORF">XYLVIOL_LOCUS2011</name>
</gene>
<dbReference type="Pfam" id="PF05161">
    <property type="entry name" value="MOFRL"/>
    <property type="match status" value="1"/>
</dbReference>
<comment type="caution">
    <text evidence="5">The sequence shown here is derived from an EMBL/GenBank/DDBJ whole genome shotgun (WGS) entry which is preliminary data.</text>
</comment>
<evidence type="ECO:0000313" key="6">
    <source>
        <dbReference type="Proteomes" id="UP001642520"/>
    </source>
</evidence>
<accession>A0ABP1N8W2</accession>
<dbReference type="Pfam" id="PF13660">
    <property type="entry name" value="DUF4147"/>
    <property type="match status" value="1"/>
</dbReference>
<feature type="domain" description="MOFRL-associated" evidence="4">
    <location>
        <begin position="50"/>
        <end position="299"/>
    </location>
</feature>
<name>A0ABP1N8W2_XYLVO</name>
<reference evidence="5 6" key="1">
    <citation type="submission" date="2024-08" db="EMBL/GenBank/DDBJ databases">
        <authorList>
            <person name="Will J Nash"/>
            <person name="Angela Man"/>
            <person name="Seanna McTaggart"/>
            <person name="Kendall Baker"/>
            <person name="Tom Barker"/>
            <person name="Leah Catchpole"/>
            <person name="Alex Durrant"/>
            <person name="Karim Gharbi"/>
            <person name="Naomi Irish"/>
            <person name="Gemy Kaithakottil"/>
            <person name="Debby Ku"/>
            <person name="Aaliyah Providence"/>
            <person name="Felix Shaw"/>
            <person name="David Swarbreck"/>
            <person name="Chris Watkins"/>
            <person name="Ann M. McCartney"/>
            <person name="Giulio Formenti"/>
            <person name="Alice Mouton"/>
            <person name="Noel Vella"/>
            <person name="Bjorn M von Reumont"/>
            <person name="Adriana Vella"/>
            <person name="Wilfried Haerty"/>
        </authorList>
    </citation>
    <scope>NUCLEOTIDE SEQUENCE [LARGE SCALE GENOMIC DNA]</scope>
</reference>
<dbReference type="SUPFAM" id="SSF82544">
    <property type="entry name" value="GckA/TtuD-like"/>
    <property type="match status" value="2"/>
</dbReference>
<evidence type="ECO:0000256" key="2">
    <source>
        <dbReference type="SAM" id="Coils"/>
    </source>
</evidence>
<dbReference type="Gene3D" id="3.40.1480.10">
    <property type="entry name" value="MOFRL domain"/>
    <property type="match status" value="2"/>
</dbReference>
<dbReference type="Proteomes" id="UP001642520">
    <property type="component" value="Unassembled WGS sequence"/>
</dbReference>
<evidence type="ECO:0000259" key="4">
    <source>
        <dbReference type="Pfam" id="PF13660"/>
    </source>
</evidence>
<evidence type="ECO:0000256" key="1">
    <source>
        <dbReference type="ARBA" id="ARBA00005393"/>
    </source>
</evidence>
<evidence type="ECO:0000259" key="3">
    <source>
        <dbReference type="Pfam" id="PF05161"/>
    </source>
</evidence>
<evidence type="ECO:0008006" key="7">
    <source>
        <dbReference type="Google" id="ProtNLM"/>
    </source>
</evidence>